<evidence type="ECO:0000313" key="2">
    <source>
        <dbReference type="Proteomes" id="UP000616151"/>
    </source>
</evidence>
<protein>
    <submittedName>
        <fullName evidence="1">Uncharacterized protein</fullName>
    </submittedName>
</protein>
<name>A0ACC5RGJ7_9HYPH</name>
<dbReference type="EMBL" id="JAENHL010000009">
    <property type="protein sequence ID" value="MBK1871538.1"/>
    <property type="molecule type" value="Genomic_DNA"/>
</dbReference>
<organism evidence="1 2">
    <name type="scientific">Taklimakanibacter albus</name>
    <dbReference type="NCBI Taxonomy" id="2800327"/>
    <lineage>
        <taxon>Bacteria</taxon>
        <taxon>Pseudomonadati</taxon>
        <taxon>Pseudomonadota</taxon>
        <taxon>Alphaproteobacteria</taxon>
        <taxon>Hyphomicrobiales</taxon>
        <taxon>Aestuariivirgaceae</taxon>
        <taxon>Taklimakanibacter</taxon>
    </lineage>
</organism>
<dbReference type="Proteomes" id="UP000616151">
    <property type="component" value="Unassembled WGS sequence"/>
</dbReference>
<accession>A0ACC5RGJ7</accession>
<comment type="caution">
    <text evidence="1">The sequence shown here is derived from an EMBL/GenBank/DDBJ whole genome shotgun (WGS) entry which is preliminary data.</text>
</comment>
<proteinExistence type="predicted"/>
<evidence type="ECO:0000313" key="1">
    <source>
        <dbReference type="EMBL" id="MBK1871538.1"/>
    </source>
</evidence>
<gene>
    <name evidence="1" type="ORF">JHL16_34550</name>
</gene>
<keyword evidence="2" id="KW-1185">Reference proteome</keyword>
<reference evidence="1" key="1">
    <citation type="submission" date="2021-01" db="EMBL/GenBank/DDBJ databases">
        <authorList>
            <person name="Sun Q."/>
        </authorList>
    </citation>
    <scope>NUCLEOTIDE SEQUENCE</scope>
    <source>
        <strain evidence="1">YIM B02566</strain>
    </source>
</reference>
<sequence length="113" mass="12965">MVEEDIAVKDAKPLTLVSVYLMSSYLYYEHDTAVISDEAFDAICKRLIEIPLLWETHAHAHLVDVEALKAGTGYHLTKDYPNRVKFAAKRWLKSATGRDIDVTFTKPRKRKTQ</sequence>